<keyword evidence="5 13" id="KW-0862">Zinc</keyword>
<dbReference type="FunFam" id="2.120.10.30:FF:000054">
    <property type="entry name" value="Peptidyl-alpha-hydroxyglycine alpha-amidating lyase 1"/>
    <property type="match status" value="1"/>
</dbReference>
<accession>A0AAD8AC16</accession>
<feature type="binding site" evidence="12">
    <location>
        <position position="225"/>
    </location>
    <ligand>
        <name>a protein</name>
        <dbReference type="ChEBI" id="CHEBI:16541"/>
    </ligand>
    <ligandPart>
        <name>C-terminal Xaa-(2S)-2-hydroxyglycine residue</name>
        <dbReference type="ChEBI" id="CHEBI:142768"/>
    </ligandPart>
</feature>
<feature type="disulfide bond" evidence="14">
    <location>
        <begin position="206"/>
        <end position="226"/>
    </location>
</feature>
<evidence type="ECO:0000313" key="17">
    <source>
        <dbReference type="Proteomes" id="UP001233999"/>
    </source>
</evidence>
<comment type="caution">
    <text evidence="16">The sequence shown here is derived from an EMBL/GenBank/DDBJ whole genome shotgun (WGS) entry which is preliminary data.</text>
</comment>
<protein>
    <recommendedName>
        <fullName evidence="1">peptidylamidoglycolate lyase</fullName>
        <ecNumber evidence="1">4.3.2.5</ecNumber>
    </recommendedName>
</protein>
<keyword evidence="2 13" id="KW-0479">Metal-binding</keyword>
<feature type="binding site" evidence="13">
    <location>
        <position position="352"/>
    </location>
    <ligand>
        <name>Zn(2+)</name>
        <dbReference type="ChEBI" id="CHEBI:29105"/>
        <note>catalytic</note>
    </ligand>
</feature>
<keyword evidence="7" id="KW-0325">Glycoprotein</keyword>
<reference evidence="16" key="1">
    <citation type="journal article" date="2023" name="IScience">
        <title>Live-bearing cockroach genome reveals convergent evolutionary mechanisms linked to viviparity in insects and beyond.</title>
        <authorList>
            <person name="Fouks B."/>
            <person name="Harrison M.C."/>
            <person name="Mikhailova A.A."/>
            <person name="Marchal E."/>
            <person name="English S."/>
            <person name="Carruthers M."/>
            <person name="Jennings E.C."/>
            <person name="Chiamaka E.L."/>
            <person name="Frigard R.A."/>
            <person name="Pippel M."/>
            <person name="Attardo G.M."/>
            <person name="Benoit J.B."/>
            <person name="Bornberg-Bauer E."/>
            <person name="Tobe S.S."/>
        </authorList>
    </citation>
    <scope>NUCLEOTIDE SEQUENCE</scope>
    <source>
        <strain evidence="16">Stay&amp;Tobe</strain>
    </source>
</reference>
<feature type="non-terminal residue" evidence="16">
    <location>
        <position position="1"/>
    </location>
</feature>
<keyword evidence="6 14" id="KW-1015">Disulfide bond</keyword>
<evidence type="ECO:0000256" key="13">
    <source>
        <dbReference type="PIRSR" id="PIRSR600720-2"/>
    </source>
</evidence>
<dbReference type="CDD" id="cd14958">
    <property type="entry name" value="NHL_PAL_like"/>
    <property type="match status" value="1"/>
</dbReference>
<keyword evidence="13" id="KW-0106">Calcium</keyword>
<evidence type="ECO:0000256" key="6">
    <source>
        <dbReference type="ARBA" id="ARBA00023157"/>
    </source>
</evidence>
<dbReference type="GO" id="GO:0006518">
    <property type="term" value="P:peptide metabolic process"/>
    <property type="evidence" value="ECO:0007669"/>
    <property type="project" value="InterPro"/>
</dbReference>
<dbReference type="PROSITE" id="PS51125">
    <property type="entry name" value="NHL"/>
    <property type="match status" value="2"/>
</dbReference>
<dbReference type="Pfam" id="PF01436">
    <property type="entry name" value="NHL"/>
    <property type="match status" value="3"/>
</dbReference>
<comment type="similarity">
    <text evidence="11">Belongs to the peptidyl-alpha-hydroxyglycine alpha-amidating lyase family.</text>
</comment>
<feature type="repeat" description="NHL" evidence="15">
    <location>
        <begin position="197"/>
        <end position="236"/>
    </location>
</feature>
<name>A0AAD8AC16_DIPPU</name>
<evidence type="ECO:0000256" key="4">
    <source>
        <dbReference type="ARBA" id="ARBA00022737"/>
    </source>
</evidence>
<feature type="repeat" description="NHL" evidence="15">
    <location>
        <begin position="143"/>
        <end position="184"/>
    </location>
</feature>
<dbReference type="GO" id="GO:0004598">
    <property type="term" value="F:peptidylamidoglycolate lyase activity"/>
    <property type="evidence" value="ECO:0007669"/>
    <property type="project" value="UniProtKB-EC"/>
</dbReference>
<keyword evidence="4" id="KW-0677">Repeat</keyword>
<evidence type="ECO:0000256" key="2">
    <source>
        <dbReference type="ARBA" id="ARBA00022723"/>
    </source>
</evidence>
<dbReference type="Gene3D" id="2.120.10.30">
    <property type="entry name" value="TolB, C-terminal domain"/>
    <property type="match status" value="1"/>
</dbReference>
<gene>
    <name evidence="16" type="ORF">L9F63_012665</name>
</gene>
<evidence type="ECO:0000256" key="1">
    <source>
        <dbReference type="ARBA" id="ARBA00012343"/>
    </source>
</evidence>
<evidence type="ECO:0000256" key="3">
    <source>
        <dbReference type="ARBA" id="ARBA00022729"/>
    </source>
</evidence>
<comment type="cofactor">
    <cofactor evidence="13">
        <name>Zn(2+)</name>
        <dbReference type="ChEBI" id="CHEBI:29105"/>
    </cofactor>
    <text evidence="13">Binds one Zn(2+) ion per subunit.</text>
</comment>
<evidence type="ECO:0000256" key="9">
    <source>
        <dbReference type="ARBA" id="ARBA00050393"/>
    </source>
</evidence>
<dbReference type="GO" id="GO:0016020">
    <property type="term" value="C:membrane"/>
    <property type="evidence" value="ECO:0007669"/>
    <property type="project" value="InterPro"/>
</dbReference>
<dbReference type="Proteomes" id="UP001233999">
    <property type="component" value="Unassembled WGS sequence"/>
</dbReference>
<evidence type="ECO:0000256" key="7">
    <source>
        <dbReference type="ARBA" id="ARBA00023180"/>
    </source>
</evidence>
<keyword evidence="8" id="KW-0456">Lyase</keyword>
<feature type="disulfide bond" evidence="14">
    <location>
        <begin position="268"/>
        <end position="279"/>
    </location>
</feature>
<proteinExistence type="inferred from homology"/>
<evidence type="ECO:0000256" key="5">
    <source>
        <dbReference type="ARBA" id="ARBA00022833"/>
    </source>
</evidence>
<dbReference type="SUPFAM" id="SSF101898">
    <property type="entry name" value="NHL repeat"/>
    <property type="match status" value="1"/>
</dbReference>
<dbReference type="GO" id="GO:0046872">
    <property type="term" value="F:metal ion binding"/>
    <property type="evidence" value="ECO:0007669"/>
    <property type="project" value="UniProtKB-KW"/>
</dbReference>
<feature type="binding site" evidence="12">
    <location>
        <position position="272"/>
    </location>
    <ligand>
        <name>a protein</name>
        <dbReference type="ChEBI" id="CHEBI:16541"/>
    </ligand>
    <ligandPart>
        <name>C-terminal Xaa-(2S)-2-hydroxyglycine residue</name>
        <dbReference type="ChEBI" id="CHEBI:142768"/>
    </ligandPart>
</feature>
<keyword evidence="17" id="KW-1185">Reference proteome</keyword>
<evidence type="ECO:0000256" key="11">
    <source>
        <dbReference type="ARBA" id="ARBA00061296"/>
    </source>
</evidence>
<feature type="binding site" evidence="13">
    <location>
        <position position="256"/>
    </location>
    <ligand>
        <name>Zn(2+)</name>
        <dbReference type="ChEBI" id="CHEBI:29105"/>
        <note>catalytic</note>
    </ligand>
</feature>
<dbReference type="PANTHER" id="PTHR10680">
    <property type="entry name" value="PEPTIDYL-GLYCINE ALPHA-AMIDATING MONOOXYGENASE"/>
    <property type="match status" value="1"/>
</dbReference>
<evidence type="ECO:0000256" key="15">
    <source>
        <dbReference type="PROSITE-ProRule" id="PRU00504"/>
    </source>
</evidence>
<evidence type="ECO:0000256" key="8">
    <source>
        <dbReference type="ARBA" id="ARBA00023239"/>
    </source>
</evidence>
<comment type="catalytic activity">
    <reaction evidence="9">
        <text>a [peptide]-C-terminal (2S)-2-hydroxyglycine = a [peptide]-C-terminal amide + glyoxylate</text>
        <dbReference type="Rhea" id="RHEA:20924"/>
        <dbReference type="Rhea" id="RHEA-COMP:13485"/>
        <dbReference type="Rhea" id="RHEA-COMP:15321"/>
        <dbReference type="ChEBI" id="CHEBI:36655"/>
        <dbReference type="ChEBI" id="CHEBI:137001"/>
        <dbReference type="ChEBI" id="CHEBI:142768"/>
        <dbReference type="EC" id="4.3.2.5"/>
    </reaction>
    <physiologicalReaction direction="left-to-right" evidence="9">
        <dbReference type="Rhea" id="RHEA:20925"/>
    </physiologicalReaction>
</comment>
<feature type="binding site" evidence="13">
    <location>
        <position position="158"/>
    </location>
    <ligand>
        <name>Zn(2+)</name>
        <dbReference type="ChEBI" id="CHEBI:29105"/>
        <note>catalytic</note>
    </ligand>
</feature>
<comment type="function">
    <text evidence="10">Peptidyl-alpha-hydroxylglycine alpha-amidating lyase that catalyzes an essential reaction in C-terminal alpha-amidation of peptides. Mediates the dismutation of the unstable peptidyl(2-hydroxyglycine) intermediate to glyoxylate and the corresponding desglycine peptide amide. C-terminal amidation of peptides such as neuropeptides is essential for full biological activity.</text>
</comment>
<reference evidence="16" key="2">
    <citation type="submission" date="2023-05" db="EMBL/GenBank/DDBJ databases">
        <authorList>
            <person name="Fouks B."/>
        </authorList>
    </citation>
    <scope>NUCLEOTIDE SEQUENCE</scope>
    <source>
        <strain evidence="16">Stay&amp;Tobe</strain>
        <tissue evidence="16">Testes</tissue>
    </source>
</reference>
<sequence length="392" mass="43267">MFNEGRRIHRSDVLVTSRRLVKMAVFWMLLVSVASLGLSEARSGVHDLGEEFYYELKALIDNRVEQKDPTPRRPKEVVGWPRSLPHLGQVTGVAVNSHGQPVIFHRGPRVWDASCFNATHHFQHVAEGPITVSTVLTLDPETGAVLSDWGSDRFYMPHGITVDSSDNIWLTDVALHQVFKFAAGRTQPSLILGVRFTPGSSKRHFCQPTSVAVTSTEEIFVADGYCNSRIMHFNQWGTLVRVIPKPTEFLSLQVPHGLALIESEDLLCIADRENMRVTCPRAGLLPYTSSPPATIQAPDLGRVFDVAALGDYVYAVNGPTSPQIPVRGFTLHPGSENVVDRWGPAAGFHNPHGIAICPNGSSLYVTEIGPNKVWKFTLISNQSSYTIQDLVL</sequence>
<dbReference type="PANTHER" id="PTHR10680:SF37">
    <property type="entry name" value="PEPTIDYL-ALPHA-HYDROXYGLYCINE ALPHA-AMIDATING LYASE 2"/>
    <property type="match status" value="1"/>
</dbReference>
<feature type="binding site" evidence="13">
    <location>
        <position position="93"/>
    </location>
    <ligand>
        <name>Ca(2+)</name>
        <dbReference type="ChEBI" id="CHEBI:29108"/>
        <note>structural</note>
    </ligand>
</feature>
<dbReference type="EMBL" id="JASPKZ010001997">
    <property type="protein sequence ID" value="KAJ9596298.1"/>
    <property type="molecule type" value="Genomic_DNA"/>
</dbReference>
<keyword evidence="3" id="KW-0732">Signal</keyword>
<dbReference type="AlphaFoldDB" id="A0AAD8AC16"/>
<evidence type="ECO:0000313" key="16">
    <source>
        <dbReference type="EMBL" id="KAJ9596298.1"/>
    </source>
</evidence>
<evidence type="ECO:0000256" key="12">
    <source>
        <dbReference type="PIRSR" id="PIRSR600720-1"/>
    </source>
</evidence>
<dbReference type="InterPro" id="IPR000720">
    <property type="entry name" value="PHM/PAL"/>
</dbReference>
<dbReference type="GO" id="GO:0005576">
    <property type="term" value="C:extracellular region"/>
    <property type="evidence" value="ECO:0007669"/>
    <property type="project" value="TreeGrafter"/>
</dbReference>
<evidence type="ECO:0000256" key="14">
    <source>
        <dbReference type="PIRSR" id="PIRSR600720-3"/>
    </source>
</evidence>
<evidence type="ECO:0000256" key="10">
    <source>
        <dbReference type="ARBA" id="ARBA00057118"/>
    </source>
</evidence>
<feature type="binding site" evidence="12">
    <location>
        <position position="106"/>
    </location>
    <ligand>
        <name>a protein</name>
        <dbReference type="ChEBI" id="CHEBI:16541"/>
    </ligand>
    <ligandPart>
        <name>C-terminal Xaa-(2S)-2-hydroxyglycine residue</name>
        <dbReference type="ChEBI" id="CHEBI:142768"/>
    </ligandPart>
</feature>
<dbReference type="PRINTS" id="PR00790">
    <property type="entry name" value="PAMONOXGNASE"/>
</dbReference>
<organism evidence="16 17">
    <name type="scientific">Diploptera punctata</name>
    <name type="common">Pacific beetle cockroach</name>
    <dbReference type="NCBI Taxonomy" id="6984"/>
    <lineage>
        <taxon>Eukaryota</taxon>
        <taxon>Metazoa</taxon>
        <taxon>Ecdysozoa</taxon>
        <taxon>Arthropoda</taxon>
        <taxon>Hexapoda</taxon>
        <taxon>Insecta</taxon>
        <taxon>Pterygota</taxon>
        <taxon>Neoptera</taxon>
        <taxon>Polyneoptera</taxon>
        <taxon>Dictyoptera</taxon>
        <taxon>Blattodea</taxon>
        <taxon>Blaberoidea</taxon>
        <taxon>Blaberidae</taxon>
        <taxon>Diplopterinae</taxon>
        <taxon>Diploptera</taxon>
    </lineage>
</organism>
<dbReference type="InterPro" id="IPR011042">
    <property type="entry name" value="6-blade_b-propeller_TolB-like"/>
</dbReference>
<dbReference type="EC" id="4.3.2.5" evidence="1"/>
<dbReference type="InterPro" id="IPR001258">
    <property type="entry name" value="NHL_repeat"/>
</dbReference>